<evidence type="ECO:0000313" key="3">
    <source>
        <dbReference type="Proteomes" id="UP000050360"/>
    </source>
</evidence>
<organism evidence="2 3">
    <name type="scientific">Candidatus Methanoperedens nitratireducens</name>
    <dbReference type="NCBI Taxonomy" id="1392998"/>
    <lineage>
        <taxon>Archaea</taxon>
        <taxon>Methanobacteriati</taxon>
        <taxon>Methanobacteriota</taxon>
        <taxon>Stenosarchaea group</taxon>
        <taxon>Methanomicrobia</taxon>
        <taxon>Methanosarcinales</taxon>
        <taxon>ANME-2 cluster</taxon>
        <taxon>Candidatus Methanoperedentaceae</taxon>
        <taxon>Candidatus Methanoperedens</taxon>
    </lineage>
</organism>
<dbReference type="PANTHER" id="PTHR30595:SF6">
    <property type="entry name" value="SCHLAFEN ALBA-2 DOMAIN-CONTAINING PROTEIN"/>
    <property type="match status" value="1"/>
</dbReference>
<gene>
    <name evidence="2" type="ORF">MPEBLZ_01657</name>
</gene>
<dbReference type="InterPro" id="IPR038461">
    <property type="entry name" value="Schlafen_AlbA_2_dom_sf"/>
</dbReference>
<proteinExistence type="predicted"/>
<dbReference type="Gene3D" id="1.25.10.10">
    <property type="entry name" value="Leucine-rich Repeat Variant"/>
    <property type="match status" value="1"/>
</dbReference>
<comment type="caution">
    <text evidence="2">The sequence shown here is derived from an EMBL/GenBank/DDBJ whole genome shotgun (WGS) entry which is preliminary data.</text>
</comment>
<dbReference type="InterPro" id="IPR011989">
    <property type="entry name" value="ARM-like"/>
</dbReference>
<protein>
    <submittedName>
        <fullName evidence="2">Divergent AAA domain protein</fullName>
    </submittedName>
</protein>
<dbReference type="PANTHER" id="PTHR30595">
    <property type="entry name" value="GLPR-RELATED TRANSCRIPTIONAL REPRESSOR"/>
    <property type="match status" value="1"/>
</dbReference>
<dbReference type="Proteomes" id="UP000050360">
    <property type="component" value="Unassembled WGS sequence"/>
</dbReference>
<dbReference type="InterPro" id="IPR016024">
    <property type="entry name" value="ARM-type_fold"/>
</dbReference>
<evidence type="ECO:0000259" key="1">
    <source>
        <dbReference type="Pfam" id="PF04326"/>
    </source>
</evidence>
<dbReference type="Pfam" id="PF04326">
    <property type="entry name" value="SLFN_AlbA_2"/>
    <property type="match status" value="1"/>
</dbReference>
<dbReference type="Gene3D" id="3.30.950.30">
    <property type="entry name" value="Schlafen, AAA domain"/>
    <property type="match status" value="1"/>
</dbReference>
<feature type="domain" description="Schlafen AlbA-2" evidence="1">
    <location>
        <begin position="18"/>
        <end position="126"/>
    </location>
</feature>
<evidence type="ECO:0000313" key="2">
    <source>
        <dbReference type="EMBL" id="KPQ43783.1"/>
    </source>
</evidence>
<dbReference type="SUPFAM" id="SSF48371">
    <property type="entry name" value="ARM repeat"/>
    <property type="match status" value="1"/>
</dbReference>
<dbReference type="EMBL" id="LKCM01000128">
    <property type="protein sequence ID" value="KPQ43783.1"/>
    <property type="molecule type" value="Genomic_DNA"/>
</dbReference>
<dbReference type="InterPro" id="IPR007421">
    <property type="entry name" value="Schlafen_AlbA_2_dom"/>
</dbReference>
<sequence>MSNRISNEDLAHLIQKGESVSFEYKQELGTEIKEKLSTYFAAFANTEGGLFVLGINKLRKTVGYSLEDKDRDYISQQAQNCRPQVKIDIEEMNFDNNKIVIIYVYKSDNTIHTDKRARFPVRVGGNMDYLDITGLIPLVRSKLGLDYESIRPGILSQPSWLGSSEAKTKAKKEEIDLIIDSIKDDNKEVRLEGLRELELLIFKREISDKSEIHDLLENLFVDEYPKVRRSLLHFLALMIRLTKNKESKKKLIDRYDKHIMNIIEKDLDLEVRFEAINTLLEMNDARIIKPIIRIVINESDENYNRLSSSFGVLLVLDDELKLKFKSELFKELKKSGQPDNIKERIKNVLEIIRKTY</sequence>
<dbReference type="AlphaFoldDB" id="A0A0P8AH82"/>
<reference evidence="2 3" key="1">
    <citation type="submission" date="2015-09" db="EMBL/GenBank/DDBJ databases">
        <title>A metagenomics-based metabolic model of nitrate-dependent anaerobic oxidation of methane by Methanoperedens-like archaea.</title>
        <authorList>
            <person name="Arshad A."/>
            <person name="Speth D.R."/>
            <person name="De Graaf R.M."/>
            <person name="Op Den Camp H.J."/>
            <person name="Jetten M.S."/>
            <person name="Welte C.U."/>
        </authorList>
    </citation>
    <scope>NUCLEOTIDE SEQUENCE [LARGE SCALE GENOMIC DNA]</scope>
</reference>
<name>A0A0P8AH82_9EURY</name>
<accession>A0A0P8AH82</accession>